<name>A0A158G8E6_CABSO</name>
<evidence type="ECO:0000313" key="2">
    <source>
        <dbReference type="EMBL" id="SAL28428.1"/>
    </source>
</evidence>
<feature type="transmembrane region" description="Helical" evidence="1">
    <location>
        <begin position="82"/>
        <end position="99"/>
    </location>
</feature>
<protein>
    <submittedName>
        <fullName evidence="2">Uncharacterized protein</fullName>
    </submittedName>
</protein>
<reference evidence="2 3" key="1">
    <citation type="submission" date="2016-01" db="EMBL/GenBank/DDBJ databases">
        <authorList>
            <person name="Oliw E.H."/>
        </authorList>
    </citation>
    <scope>NUCLEOTIDE SEQUENCE [LARGE SCALE GENOMIC DNA]</scope>
    <source>
        <strain evidence="2">LMG 22029</strain>
    </source>
</reference>
<keyword evidence="1" id="KW-1133">Transmembrane helix</keyword>
<feature type="transmembrane region" description="Helical" evidence="1">
    <location>
        <begin position="6"/>
        <end position="25"/>
    </location>
</feature>
<keyword evidence="1" id="KW-0472">Membrane</keyword>
<feature type="transmembrane region" description="Helical" evidence="1">
    <location>
        <begin position="37"/>
        <end position="62"/>
    </location>
</feature>
<gene>
    <name evidence="2" type="ORF">AWB64_02393</name>
</gene>
<keyword evidence="1" id="KW-0812">Transmembrane</keyword>
<dbReference type="Proteomes" id="UP000054893">
    <property type="component" value="Unassembled WGS sequence"/>
</dbReference>
<dbReference type="AlphaFoldDB" id="A0A158G8E6"/>
<dbReference type="OrthoDB" id="9132122at2"/>
<evidence type="ECO:0000313" key="3">
    <source>
        <dbReference type="Proteomes" id="UP000054893"/>
    </source>
</evidence>
<proteinExistence type="predicted"/>
<sequence length="125" mass="14021">MNFPWFALILNFVLLAAAILICNALNNARREPVWNGALFFLCFCVLAMVLDFALTFVFASATTTDKERYIDLSSLSACGERVIAYAIPCVVAAVLALRFRSRDRAHEAPSVMIQTSEYTQSELRY</sequence>
<evidence type="ECO:0000256" key="1">
    <source>
        <dbReference type="SAM" id="Phobius"/>
    </source>
</evidence>
<organism evidence="2 3">
    <name type="scientific">Caballeronia sordidicola</name>
    <name type="common">Burkholderia sordidicola</name>
    <dbReference type="NCBI Taxonomy" id="196367"/>
    <lineage>
        <taxon>Bacteria</taxon>
        <taxon>Pseudomonadati</taxon>
        <taxon>Pseudomonadota</taxon>
        <taxon>Betaproteobacteria</taxon>
        <taxon>Burkholderiales</taxon>
        <taxon>Burkholderiaceae</taxon>
        <taxon>Caballeronia</taxon>
    </lineage>
</organism>
<dbReference type="EMBL" id="FCOC02000005">
    <property type="protein sequence ID" value="SAL28428.1"/>
    <property type="molecule type" value="Genomic_DNA"/>
</dbReference>
<accession>A0A158G8E6</accession>